<dbReference type="InterPro" id="IPR051677">
    <property type="entry name" value="AfsR-DnrI-RedD_regulator"/>
</dbReference>
<reference evidence="8 9" key="1">
    <citation type="submission" date="2012-10" db="EMBL/GenBank/DDBJ databases">
        <title>Genome assembly of Amycolatopsis azurea DSM 43854.</title>
        <authorList>
            <person name="Khatri I."/>
            <person name="Kaur I."/>
            <person name="Subramanian S."/>
            <person name="Mayilraj S."/>
        </authorList>
    </citation>
    <scope>NUCLEOTIDE SEQUENCE [LARGE SCALE GENOMIC DNA]</scope>
    <source>
        <strain evidence="8 9">DSM 43854</strain>
    </source>
</reference>
<dbReference type="InterPro" id="IPR005158">
    <property type="entry name" value="BTAD"/>
</dbReference>
<dbReference type="PANTHER" id="PTHR35807:SF1">
    <property type="entry name" value="TRANSCRIPTIONAL REGULATOR REDD"/>
    <property type="match status" value="1"/>
</dbReference>
<keyword evidence="2" id="KW-0805">Transcription regulation</keyword>
<dbReference type="SMART" id="SM01043">
    <property type="entry name" value="BTAD"/>
    <property type="match status" value="1"/>
</dbReference>
<dbReference type="EMBL" id="ANMG01000009">
    <property type="protein sequence ID" value="EMD28743.1"/>
    <property type="molecule type" value="Genomic_DNA"/>
</dbReference>
<gene>
    <name evidence="8" type="ORF">C791_8176</name>
</gene>
<dbReference type="PROSITE" id="PS51755">
    <property type="entry name" value="OMPR_PHOB"/>
    <property type="match status" value="1"/>
</dbReference>
<dbReference type="SUPFAM" id="SSF48452">
    <property type="entry name" value="TPR-like"/>
    <property type="match status" value="1"/>
</dbReference>
<dbReference type="GO" id="GO:0003677">
    <property type="term" value="F:DNA binding"/>
    <property type="evidence" value="ECO:0007669"/>
    <property type="project" value="UniProtKB-UniRule"/>
</dbReference>
<dbReference type="Pfam" id="PF03704">
    <property type="entry name" value="BTAD"/>
    <property type="match status" value="1"/>
</dbReference>
<dbReference type="InterPro" id="IPR001867">
    <property type="entry name" value="OmpR/PhoB-type_DNA-bd"/>
</dbReference>
<dbReference type="SMART" id="SM00862">
    <property type="entry name" value="Trans_reg_C"/>
    <property type="match status" value="1"/>
</dbReference>
<evidence type="ECO:0000313" key="9">
    <source>
        <dbReference type="Proteomes" id="UP000014137"/>
    </source>
</evidence>
<evidence type="ECO:0000256" key="4">
    <source>
        <dbReference type="ARBA" id="ARBA00023163"/>
    </source>
</evidence>
<dbReference type="SUPFAM" id="SSF46894">
    <property type="entry name" value="C-terminal effector domain of the bipartite response regulators"/>
    <property type="match status" value="1"/>
</dbReference>
<dbReference type="PATRIC" id="fig|1238180.3.peg.1572"/>
<evidence type="ECO:0000259" key="7">
    <source>
        <dbReference type="PROSITE" id="PS51755"/>
    </source>
</evidence>
<evidence type="ECO:0000313" key="8">
    <source>
        <dbReference type="EMBL" id="EMD28743.1"/>
    </source>
</evidence>
<dbReference type="Pfam" id="PF13191">
    <property type="entry name" value="AAA_16"/>
    <property type="match status" value="1"/>
</dbReference>
<feature type="DNA-binding region" description="OmpR/PhoB-type" evidence="5">
    <location>
        <begin position="6"/>
        <end position="110"/>
    </location>
</feature>
<accession>M2PVT4</accession>
<dbReference type="GO" id="GO:0006355">
    <property type="term" value="P:regulation of DNA-templated transcription"/>
    <property type="evidence" value="ECO:0007669"/>
    <property type="project" value="InterPro"/>
</dbReference>
<dbReference type="InterPro" id="IPR027417">
    <property type="entry name" value="P-loop_NTPase"/>
</dbReference>
<dbReference type="PANTHER" id="PTHR35807">
    <property type="entry name" value="TRANSCRIPTIONAL REGULATOR REDD-RELATED"/>
    <property type="match status" value="1"/>
</dbReference>
<dbReference type="Gene3D" id="1.25.40.10">
    <property type="entry name" value="Tetratricopeptide repeat domain"/>
    <property type="match status" value="1"/>
</dbReference>
<evidence type="ECO:0000256" key="6">
    <source>
        <dbReference type="SAM" id="MobiDB-lite"/>
    </source>
</evidence>
<evidence type="ECO:0000256" key="3">
    <source>
        <dbReference type="ARBA" id="ARBA00023125"/>
    </source>
</evidence>
<keyword evidence="3 5" id="KW-0238">DNA-binding</keyword>
<dbReference type="InterPro" id="IPR036388">
    <property type="entry name" value="WH-like_DNA-bd_sf"/>
</dbReference>
<dbReference type="Pfam" id="PF00486">
    <property type="entry name" value="Trans_reg_C"/>
    <property type="match status" value="1"/>
</dbReference>
<feature type="compositionally biased region" description="Pro residues" evidence="6">
    <location>
        <begin position="276"/>
        <end position="291"/>
    </location>
</feature>
<feature type="domain" description="OmpR/PhoB-type" evidence="7">
    <location>
        <begin position="6"/>
        <end position="110"/>
    </location>
</feature>
<dbReference type="AlphaFoldDB" id="M2PVT4"/>
<sequence length="810" mass="86659">MEIVFASPEQGGDPVRFDLLGPFNVVHDGRPVVLRGATQRAVLAYLLLRHNEVIATSTLLQAIWADEIPATARKMVQNAVSGLRATLAQRTGAAEQAMLLTHAPGYLLRVDSDQVDVSRFRRLAAEGRTAQAGGDVDQAVSAYRDALALWRGPVLADLTETGVVWPELVALEDQRIAVHEDLFGLELDRGHHHEVLTDLRGMAEANPNRERLNAQLMTALYRCGRHVDALEVYRATRASLAEGLGLEPGKELRELERAILQHDEALLTRRPDPAPRPEPVPSAEPAPVAEPLPFTPAPVIALPRTEPVESERKPVVAIGVALAATPDDDPEEAVEVQARLRTVVEEEALAAGAHLPGESGPVVLALFGLPRTDDDDAVHATRTALRIHDRLVTAGIATQIGVDSGDVLVEFTASGPGQVAGPVLDRCVRSALRAPEGRIRVSDAVREASEPAVVHEASEDSPGWWHAVSARQHPVAEPADPGGFVGRDHDLDLLSHLLGFVERGGRPHRVTVLGEPGIGKSRLLAEFAETLSEQPRIRVLDAGADVAEAFAVVPGLLPQTASRLRTEGGDSALRAAAGELTAYGPLVVLADDLHRADLETRDAVDRLGEACAGLPVLVVASARPGLLEAEHGERCGTTVSLSPLSDDAVGKLLDKLLPGTARLIRGRQDLIGRIGGNPRFAHAYAQGVHGKTTPFPGLGQAMTPPLVRRTLAAQLDNLPTAEKSLLKAASLAGDAFTAEDVAAVCGRDTAEIEGTLSRLASLSVLRREDDDAGYTFRRATLRELVYQRIPRATRTALLRRPVPRRVEALA</sequence>
<dbReference type="InterPro" id="IPR041664">
    <property type="entry name" value="AAA_16"/>
</dbReference>
<evidence type="ECO:0000256" key="1">
    <source>
        <dbReference type="ARBA" id="ARBA00005820"/>
    </source>
</evidence>
<keyword evidence="4" id="KW-0804">Transcription</keyword>
<dbReference type="SUPFAM" id="SSF52540">
    <property type="entry name" value="P-loop containing nucleoside triphosphate hydrolases"/>
    <property type="match status" value="1"/>
</dbReference>
<dbReference type="InterPro" id="IPR011990">
    <property type="entry name" value="TPR-like_helical_dom_sf"/>
</dbReference>
<dbReference type="Gene3D" id="1.10.10.10">
    <property type="entry name" value="Winged helix-like DNA-binding domain superfamily/Winged helix DNA-binding domain"/>
    <property type="match status" value="1"/>
</dbReference>
<dbReference type="Proteomes" id="UP000014137">
    <property type="component" value="Unassembled WGS sequence"/>
</dbReference>
<protein>
    <recommendedName>
        <fullName evidence="7">OmpR/PhoB-type domain-containing protein</fullName>
    </recommendedName>
</protein>
<proteinExistence type="inferred from homology"/>
<feature type="region of interest" description="Disordered" evidence="6">
    <location>
        <begin position="268"/>
        <end position="291"/>
    </location>
</feature>
<comment type="caution">
    <text evidence="8">The sequence shown here is derived from an EMBL/GenBank/DDBJ whole genome shotgun (WGS) entry which is preliminary data.</text>
</comment>
<comment type="similarity">
    <text evidence="1">Belongs to the AfsR/DnrI/RedD regulatory family.</text>
</comment>
<dbReference type="InterPro" id="IPR016032">
    <property type="entry name" value="Sig_transdc_resp-reg_C-effctor"/>
</dbReference>
<organism evidence="8 9">
    <name type="scientific">Amycolatopsis azurea DSM 43854</name>
    <dbReference type="NCBI Taxonomy" id="1238180"/>
    <lineage>
        <taxon>Bacteria</taxon>
        <taxon>Bacillati</taxon>
        <taxon>Actinomycetota</taxon>
        <taxon>Actinomycetes</taxon>
        <taxon>Pseudonocardiales</taxon>
        <taxon>Pseudonocardiaceae</taxon>
        <taxon>Amycolatopsis</taxon>
    </lineage>
</organism>
<name>M2PVT4_9PSEU</name>
<dbReference type="Gene3D" id="3.30.70.1230">
    <property type="entry name" value="Nucleotide cyclase"/>
    <property type="match status" value="1"/>
</dbReference>
<dbReference type="CDD" id="cd15831">
    <property type="entry name" value="BTAD"/>
    <property type="match status" value="1"/>
</dbReference>
<evidence type="ECO:0000256" key="2">
    <source>
        <dbReference type="ARBA" id="ARBA00023015"/>
    </source>
</evidence>
<dbReference type="InterPro" id="IPR029787">
    <property type="entry name" value="Nucleotide_cyclase"/>
</dbReference>
<evidence type="ECO:0000256" key="5">
    <source>
        <dbReference type="PROSITE-ProRule" id="PRU01091"/>
    </source>
</evidence>
<dbReference type="GO" id="GO:0000160">
    <property type="term" value="P:phosphorelay signal transduction system"/>
    <property type="evidence" value="ECO:0007669"/>
    <property type="project" value="InterPro"/>
</dbReference>
<dbReference type="SUPFAM" id="SSF55073">
    <property type="entry name" value="Nucleotide cyclase"/>
    <property type="match status" value="1"/>
</dbReference>